<keyword evidence="2" id="KW-1185">Reference proteome</keyword>
<dbReference type="EMBL" id="JAHWGI010000219">
    <property type="protein sequence ID" value="KAK3910992.1"/>
    <property type="molecule type" value="Genomic_DNA"/>
</dbReference>
<evidence type="ECO:0000313" key="1">
    <source>
        <dbReference type="EMBL" id="KAK3910992.1"/>
    </source>
</evidence>
<dbReference type="AlphaFoldDB" id="A0AAE1GXE6"/>
<name>A0AAE1GXE6_9NEOP</name>
<dbReference type="Proteomes" id="UP001219518">
    <property type="component" value="Unassembled WGS sequence"/>
</dbReference>
<accession>A0AAE1GXE6</accession>
<feature type="non-terminal residue" evidence="1">
    <location>
        <position position="112"/>
    </location>
</feature>
<comment type="caution">
    <text evidence="1">The sequence shown here is derived from an EMBL/GenBank/DDBJ whole genome shotgun (WGS) entry which is preliminary data.</text>
</comment>
<gene>
    <name evidence="1" type="ORF">KUF71_020696</name>
</gene>
<reference evidence="1" key="1">
    <citation type="submission" date="2021-07" db="EMBL/GenBank/DDBJ databases">
        <authorList>
            <person name="Catto M.A."/>
            <person name="Jacobson A."/>
            <person name="Kennedy G."/>
            <person name="Labadie P."/>
            <person name="Hunt B.G."/>
            <person name="Srinivasan R."/>
        </authorList>
    </citation>
    <scope>NUCLEOTIDE SEQUENCE</scope>
    <source>
        <strain evidence="1">PL_HMW_Pooled</strain>
        <tissue evidence="1">Head</tissue>
    </source>
</reference>
<sequence>MVGPVVSAAEQRVVCLLCVPSYALRIAPLCPQAKRATQHLITLAIGPGPGVGGSLVQTHIHHQLVGNVARLQRPHYSIPSVRAVVSTSLSIIHFMFQGLKNIETLKLNKNIY</sequence>
<protein>
    <submittedName>
        <fullName evidence="1">Phospholipid-transporting ATPase IH</fullName>
    </submittedName>
</protein>
<organism evidence="1 2">
    <name type="scientific">Frankliniella fusca</name>
    <dbReference type="NCBI Taxonomy" id="407009"/>
    <lineage>
        <taxon>Eukaryota</taxon>
        <taxon>Metazoa</taxon>
        <taxon>Ecdysozoa</taxon>
        <taxon>Arthropoda</taxon>
        <taxon>Hexapoda</taxon>
        <taxon>Insecta</taxon>
        <taxon>Pterygota</taxon>
        <taxon>Neoptera</taxon>
        <taxon>Paraneoptera</taxon>
        <taxon>Thysanoptera</taxon>
        <taxon>Terebrantia</taxon>
        <taxon>Thripoidea</taxon>
        <taxon>Thripidae</taxon>
        <taxon>Frankliniella</taxon>
    </lineage>
</organism>
<proteinExistence type="predicted"/>
<reference evidence="1" key="2">
    <citation type="journal article" date="2023" name="BMC Genomics">
        <title>Pest status, molecular evolution, and epigenetic factors derived from the genome assembly of Frankliniella fusca, a thysanopteran phytovirus vector.</title>
        <authorList>
            <person name="Catto M.A."/>
            <person name="Labadie P.E."/>
            <person name="Jacobson A.L."/>
            <person name="Kennedy G.G."/>
            <person name="Srinivasan R."/>
            <person name="Hunt B.G."/>
        </authorList>
    </citation>
    <scope>NUCLEOTIDE SEQUENCE</scope>
    <source>
        <strain evidence="1">PL_HMW_Pooled</strain>
    </source>
</reference>
<evidence type="ECO:0000313" key="2">
    <source>
        <dbReference type="Proteomes" id="UP001219518"/>
    </source>
</evidence>